<dbReference type="PANTHER" id="PTHR24960">
    <property type="entry name" value="PHOTOSYSTEM I IRON-SULFUR CENTER-RELATED"/>
    <property type="match status" value="1"/>
</dbReference>
<feature type="domain" description="4Fe-4S ferredoxin-type" evidence="8">
    <location>
        <begin position="180"/>
        <end position="209"/>
    </location>
</feature>
<evidence type="ECO:0000256" key="1">
    <source>
        <dbReference type="ARBA" id="ARBA00001966"/>
    </source>
</evidence>
<dbReference type="AlphaFoldDB" id="A0A371AQP3"/>
<dbReference type="InterPro" id="IPR050157">
    <property type="entry name" value="PSI_iron-sulfur_center"/>
</dbReference>
<evidence type="ECO:0000313" key="10">
    <source>
        <dbReference type="Proteomes" id="UP000255036"/>
    </source>
</evidence>
<accession>A0A371AQP3</accession>
<dbReference type="Proteomes" id="UP000255036">
    <property type="component" value="Unassembled WGS sequence"/>
</dbReference>
<evidence type="ECO:0000256" key="5">
    <source>
        <dbReference type="ARBA" id="ARBA00022723"/>
    </source>
</evidence>
<gene>
    <name evidence="9" type="ORF">DWV06_18070</name>
</gene>
<evidence type="ECO:0000313" key="9">
    <source>
        <dbReference type="EMBL" id="RDU21889.1"/>
    </source>
</evidence>
<dbReference type="InterPro" id="IPR047964">
    <property type="entry name" value="EFR1-like"/>
</dbReference>
<name>A0A371AQP3_9FIRM</name>
<dbReference type="NCBIfam" id="NF038196">
    <property type="entry name" value="ferrodoxin_EFR1"/>
    <property type="match status" value="1"/>
</dbReference>
<dbReference type="EMBL" id="QRCT01000051">
    <property type="protein sequence ID" value="RDU21889.1"/>
    <property type="molecule type" value="Genomic_DNA"/>
</dbReference>
<keyword evidence="5" id="KW-0479">Metal-binding</keyword>
<dbReference type="Gene3D" id="3.40.50.360">
    <property type="match status" value="1"/>
</dbReference>
<protein>
    <recommendedName>
        <fullName evidence="3">Ferredoxin</fullName>
    </recommendedName>
</protein>
<sequence length="260" mass="29327">MSATLYYFTGTGNSLFITKTIAAQLEDTTLIPINQVKLSKEIFVDTDIVGVIYPTYFLEAPDVVKEFAKRLKVSPKSHLFLYSNYGAMSGNSLYNLYEVFKENGAVVSAAYEVALPDNSIIFPTKPEDQEKMLVEGKMKIEKDAKLIQKRCATKMPQKRVLDKALSSTMKFVNHIYLGMDKIEIVDSKCTNCNICSKVCSSNNIKAAKETPLVGKNCAMCFSCVHYCPQQAIRFKRMKPTENFQYSHPDISLKDIMSTRK</sequence>
<comment type="caution">
    <text evidence="9">The sequence shown here is derived from an EMBL/GenBank/DDBJ whole genome shotgun (WGS) entry which is preliminary data.</text>
</comment>
<evidence type="ECO:0000256" key="3">
    <source>
        <dbReference type="ARBA" id="ARBA00013529"/>
    </source>
</evidence>
<dbReference type="GO" id="GO:0046872">
    <property type="term" value="F:metal ion binding"/>
    <property type="evidence" value="ECO:0007669"/>
    <property type="project" value="UniProtKB-KW"/>
</dbReference>
<evidence type="ECO:0000256" key="2">
    <source>
        <dbReference type="ARBA" id="ARBA00003532"/>
    </source>
</evidence>
<dbReference type="GO" id="GO:0051539">
    <property type="term" value="F:4 iron, 4 sulfur cluster binding"/>
    <property type="evidence" value="ECO:0007669"/>
    <property type="project" value="UniProtKB-KW"/>
</dbReference>
<evidence type="ECO:0000256" key="7">
    <source>
        <dbReference type="ARBA" id="ARBA00023014"/>
    </source>
</evidence>
<dbReference type="OrthoDB" id="9813995at2"/>
<dbReference type="RefSeq" id="WP_115483621.1">
    <property type="nucleotide sequence ID" value="NZ_QRCT01000051.1"/>
</dbReference>
<dbReference type="Gene3D" id="3.30.70.20">
    <property type="match status" value="1"/>
</dbReference>
<evidence type="ECO:0000256" key="6">
    <source>
        <dbReference type="ARBA" id="ARBA00023004"/>
    </source>
</evidence>
<evidence type="ECO:0000256" key="4">
    <source>
        <dbReference type="ARBA" id="ARBA00022485"/>
    </source>
</evidence>
<organism evidence="9 10">
    <name type="scientific">Anaerosacchariphilus polymeriproducens</name>
    <dbReference type="NCBI Taxonomy" id="1812858"/>
    <lineage>
        <taxon>Bacteria</taxon>
        <taxon>Bacillati</taxon>
        <taxon>Bacillota</taxon>
        <taxon>Clostridia</taxon>
        <taxon>Lachnospirales</taxon>
        <taxon>Lachnospiraceae</taxon>
        <taxon>Anaerosacchariphilus</taxon>
    </lineage>
</organism>
<dbReference type="InterPro" id="IPR017896">
    <property type="entry name" value="4Fe4S_Fe-S-bd"/>
</dbReference>
<dbReference type="PROSITE" id="PS51379">
    <property type="entry name" value="4FE4S_FER_2"/>
    <property type="match status" value="1"/>
</dbReference>
<evidence type="ECO:0000259" key="8">
    <source>
        <dbReference type="PROSITE" id="PS51379"/>
    </source>
</evidence>
<dbReference type="SUPFAM" id="SSF52218">
    <property type="entry name" value="Flavoproteins"/>
    <property type="match status" value="1"/>
</dbReference>
<comment type="cofactor">
    <cofactor evidence="1">
        <name>[4Fe-4S] cluster</name>
        <dbReference type="ChEBI" id="CHEBI:49883"/>
    </cofactor>
</comment>
<dbReference type="SUPFAM" id="SSF54862">
    <property type="entry name" value="4Fe-4S ferredoxins"/>
    <property type="match status" value="1"/>
</dbReference>
<reference evidence="9 10" key="1">
    <citation type="submission" date="2018-07" db="EMBL/GenBank/DDBJ databases">
        <title>Anaerosacharophilus polymeroproducens gen. nov. sp. nov., an anaerobic bacterium isolated from salt field.</title>
        <authorList>
            <person name="Kim W."/>
            <person name="Yang S.-H."/>
            <person name="Oh J."/>
            <person name="Lee J.-H."/>
            <person name="Kwon K.K."/>
        </authorList>
    </citation>
    <scope>NUCLEOTIDE SEQUENCE [LARGE SCALE GENOMIC DNA]</scope>
    <source>
        <strain evidence="9 10">MCWD5</strain>
    </source>
</reference>
<comment type="function">
    <text evidence="2">Ferredoxins are iron-sulfur proteins that transfer electrons in a wide variety of metabolic reactions.</text>
</comment>
<keyword evidence="10" id="KW-1185">Reference proteome</keyword>
<keyword evidence="7" id="KW-0411">Iron-sulfur</keyword>
<keyword evidence="6" id="KW-0408">Iron</keyword>
<proteinExistence type="predicted"/>
<dbReference type="PANTHER" id="PTHR24960:SF79">
    <property type="entry name" value="PHOTOSYSTEM I IRON-SULFUR CENTER"/>
    <property type="match status" value="1"/>
</dbReference>
<keyword evidence="4" id="KW-0004">4Fe-4S</keyword>
<dbReference type="InterPro" id="IPR029039">
    <property type="entry name" value="Flavoprotein-like_sf"/>
</dbReference>